<dbReference type="Gene3D" id="3.30.450.20">
    <property type="entry name" value="PAS domain"/>
    <property type="match status" value="2"/>
</dbReference>
<evidence type="ECO:0000256" key="12">
    <source>
        <dbReference type="ARBA" id="ARBA00022989"/>
    </source>
</evidence>
<protein>
    <recommendedName>
        <fullName evidence="3">histidine kinase</fullName>
        <ecNumber evidence="3">2.7.13.3</ecNumber>
    </recommendedName>
</protein>
<comment type="catalytic activity">
    <reaction evidence="1">
        <text>ATP + protein L-histidine = ADP + protein N-phospho-L-histidine.</text>
        <dbReference type="EC" id="2.7.13.3"/>
    </reaction>
</comment>
<dbReference type="PANTHER" id="PTHR43065:SF34">
    <property type="entry name" value="SPORULATION KINASE A"/>
    <property type="match status" value="1"/>
</dbReference>
<dbReference type="SMART" id="SM00388">
    <property type="entry name" value="HisKA"/>
    <property type="match status" value="1"/>
</dbReference>
<dbReference type="FunFam" id="1.10.287.130:FF:000040">
    <property type="entry name" value="PAS domain-containing sensor histidine kinase"/>
    <property type="match status" value="1"/>
</dbReference>
<dbReference type="InterPro" id="IPR029151">
    <property type="entry name" value="Sensor-like_sf"/>
</dbReference>
<evidence type="ECO:0000256" key="9">
    <source>
        <dbReference type="ARBA" id="ARBA00022777"/>
    </source>
</evidence>
<dbReference type="CDD" id="cd00130">
    <property type="entry name" value="PAS"/>
    <property type="match status" value="1"/>
</dbReference>
<dbReference type="GO" id="GO:0005524">
    <property type="term" value="F:ATP binding"/>
    <property type="evidence" value="ECO:0007669"/>
    <property type="project" value="UniProtKB-KW"/>
</dbReference>
<feature type="transmembrane region" description="Helical" evidence="15">
    <location>
        <begin position="12"/>
        <end position="35"/>
    </location>
</feature>
<dbReference type="KEGG" id="bmeg:BG04_2682"/>
<evidence type="ECO:0000256" key="8">
    <source>
        <dbReference type="ARBA" id="ARBA00022741"/>
    </source>
</evidence>
<dbReference type="Pfam" id="PF13426">
    <property type="entry name" value="PAS_9"/>
    <property type="match status" value="1"/>
</dbReference>
<dbReference type="PANTHER" id="PTHR43065">
    <property type="entry name" value="SENSOR HISTIDINE KINASE"/>
    <property type="match status" value="1"/>
</dbReference>
<dbReference type="InterPro" id="IPR001610">
    <property type="entry name" value="PAC"/>
</dbReference>
<dbReference type="InterPro" id="IPR000014">
    <property type="entry name" value="PAS"/>
</dbReference>
<dbReference type="PROSITE" id="PS50112">
    <property type="entry name" value="PAS"/>
    <property type="match status" value="1"/>
</dbReference>
<dbReference type="InterPro" id="IPR003660">
    <property type="entry name" value="HAMP_dom"/>
</dbReference>
<dbReference type="EC" id="2.7.13.3" evidence="3"/>
<accession>A0A0B6A9A9</accession>
<dbReference type="SMART" id="SM00086">
    <property type="entry name" value="PAC"/>
    <property type="match status" value="1"/>
</dbReference>
<dbReference type="InterPro" id="IPR033479">
    <property type="entry name" value="dCache_1"/>
</dbReference>
<dbReference type="InterPro" id="IPR003661">
    <property type="entry name" value="HisK_dim/P_dom"/>
</dbReference>
<dbReference type="InterPro" id="IPR000700">
    <property type="entry name" value="PAS-assoc_C"/>
</dbReference>
<dbReference type="Pfam" id="PF00672">
    <property type="entry name" value="HAMP"/>
    <property type="match status" value="1"/>
</dbReference>
<dbReference type="InterPro" id="IPR005467">
    <property type="entry name" value="His_kinase_dom"/>
</dbReference>
<evidence type="ECO:0000256" key="4">
    <source>
        <dbReference type="ARBA" id="ARBA00022475"/>
    </source>
</evidence>
<organism evidence="16 17">
    <name type="scientific">Priestia megaterium (strain ATCC 14581 / DSM 32 / CCUG 1817 / JCM 2506 / NBRC 15308 / NCIMB 9376 / NCTC 10342 / NRRL B-14308 / VKM B-512 / Ford 19)</name>
    <name type="common">Bacillus megaterium</name>
    <dbReference type="NCBI Taxonomy" id="1348623"/>
    <lineage>
        <taxon>Bacteria</taxon>
        <taxon>Bacillati</taxon>
        <taxon>Bacillota</taxon>
        <taxon>Bacilli</taxon>
        <taxon>Bacillales</taxon>
        <taxon>Bacillaceae</taxon>
        <taxon>Priestia</taxon>
    </lineage>
</organism>
<evidence type="ECO:0000256" key="3">
    <source>
        <dbReference type="ARBA" id="ARBA00012438"/>
    </source>
</evidence>
<dbReference type="InterPro" id="IPR036097">
    <property type="entry name" value="HisK_dim/P_sf"/>
</dbReference>
<dbReference type="Pfam" id="PF00512">
    <property type="entry name" value="HisKA"/>
    <property type="match status" value="1"/>
</dbReference>
<keyword evidence="6" id="KW-0808">Transferase</keyword>
<evidence type="ECO:0000256" key="6">
    <source>
        <dbReference type="ARBA" id="ARBA00022679"/>
    </source>
</evidence>
<evidence type="ECO:0000313" key="16">
    <source>
        <dbReference type="EMBL" id="AJI21510.1"/>
    </source>
</evidence>
<evidence type="ECO:0000256" key="11">
    <source>
        <dbReference type="ARBA" id="ARBA00022969"/>
    </source>
</evidence>
<dbReference type="Gene3D" id="3.30.565.10">
    <property type="entry name" value="Histidine kinase-like ATPase, C-terminal domain"/>
    <property type="match status" value="1"/>
</dbReference>
<dbReference type="GO" id="GO:0030435">
    <property type="term" value="P:sporulation resulting in formation of a cellular spore"/>
    <property type="evidence" value="ECO:0007669"/>
    <property type="project" value="UniProtKB-KW"/>
</dbReference>
<dbReference type="EMBL" id="CP009920">
    <property type="protein sequence ID" value="AJI21510.1"/>
    <property type="molecule type" value="Genomic_DNA"/>
</dbReference>
<dbReference type="SUPFAM" id="SSF55874">
    <property type="entry name" value="ATPase domain of HSP90 chaperone/DNA topoisomerase II/histidine kinase"/>
    <property type="match status" value="1"/>
</dbReference>
<dbReference type="GO" id="GO:0000155">
    <property type="term" value="F:phosphorelay sensor kinase activity"/>
    <property type="evidence" value="ECO:0007669"/>
    <property type="project" value="InterPro"/>
</dbReference>
<dbReference type="PRINTS" id="PR00344">
    <property type="entry name" value="BCTRLSENSOR"/>
</dbReference>
<keyword evidence="14 15" id="KW-0472">Membrane</keyword>
<dbReference type="InterPro" id="IPR003594">
    <property type="entry name" value="HATPase_dom"/>
</dbReference>
<dbReference type="CDD" id="cd06225">
    <property type="entry name" value="HAMP"/>
    <property type="match status" value="1"/>
</dbReference>
<evidence type="ECO:0000256" key="14">
    <source>
        <dbReference type="ARBA" id="ARBA00023136"/>
    </source>
</evidence>
<dbReference type="Pfam" id="PF02743">
    <property type="entry name" value="dCache_1"/>
    <property type="match status" value="1"/>
</dbReference>
<dbReference type="CDD" id="cd12912">
    <property type="entry name" value="PDC2_MCP_like"/>
    <property type="match status" value="1"/>
</dbReference>
<evidence type="ECO:0000256" key="15">
    <source>
        <dbReference type="SAM" id="Phobius"/>
    </source>
</evidence>
<evidence type="ECO:0000256" key="7">
    <source>
        <dbReference type="ARBA" id="ARBA00022692"/>
    </source>
</evidence>
<dbReference type="HOGENOM" id="CLU_000445_114_21_9"/>
<keyword evidence="8" id="KW-0547">Nucleotide-binding</keyword>
<dbReference type="NCBIfam" id="TIGR00229">
    <property type="entry name" value="sensory_box"/>
    <property type="match status" value="1"/>
</dbReference>
<gene>
    <name evidence="16" type="ORF">BG04_2682</name>
</gene>
<dbReference type="PROSITE" id="PS50885">
    <property type="entry name" value="HAMP"/>
    <property type="match status" value="1"/>
</dbReference>
<dbReference type="SUPFAM" id="SSF47384">
    <property type="entry name" value="Homodimeric domain of signal transducing histidine kinase"/>
    <property type="match status" value="1"/>
</dbReference>
<dbReference type="Proteomes" id="UP000031829">
    <property type="component" value="Chromosome"/>
</dbReference>
<keyword evidence="4" id="KW-1003">Cell membrane</keyword>
<dbReference type="InterPro" id="IPR036890">
    <property type="entry name" value="HATPase_C_sf"/>
</dbReference>
<dbReference type="Gene3D" id="6.10.340.10">
    <property type="match status" value="1"/>
</dbReference>
<dbReference type="SUPFAM" id="SSF103190">
    <property type="entry name" value="Sensory domain-like"/>
    <property type="match status" value="1"/>
</dbReference>
<evidence type="ECO:0000256" key="5">
    <source>
        <dbReference type="ARBA" id="ARBA00022553"/>
    </source>
</evidence>
<keyword evidence="10" id="KW-0067">ATP-binding</keyword>
<dbReference type="AlphaFoldDB" id="A0A0B6A9A9"/>
<keyword evidence="9" id="KW-0418">Kinase</keyword>
<feature type="transmembrane region" description="Helical" evidence="15">
    <location>
        <begin position="285"/>
        <end position="304"/>
    </location>
</feature>
<dbReference type="CDD" id="cd00082">
    <property type="entry name" value="HisKA"/>
    <property type="match status" value="1"/>
</dbReference>
<dbReference type="CDD" id="cd18773">
    <property type="entry name" value="PDC1_HK_sensor"/>
    <property type="match status" value="1"/>
</dbReference>
<dbReference type="SMART" id="SM00387">
    <property type="entry name" value="HATPase_c"/>
    <property type="match status" value="1"/>
</dbReference>
<dbReference type="SUPFAM" id="SSF55785">
    <property type="entry name" value="PYP-like sensor domain (PAS domain)"/>
    <property type="match status" value="1"/>
</dbReference>
<dbReference type="Gene3D" id="1.10.287.130">
    <property type="match status" value="1"/>
</dbReference>
<dbReference type="PROSITE" id="PS50113">
    <property type="entry name" value="PAC"/>
    <property type="match status" value="1"/>
</dbReference>
<keyword evidence="13" id="KW-0902">Two-component regulatory system</keyword>
<keyword evidence="5" id="KW-0597">Phosphoprotein</keyword>
<comment type="subcellular location">
    <subcellularLocation>
        <location evidence="2">Cell membrane</location>
        <topology evidence="2">Multi-pass membrane protein</topology>
    </subcellularLocation>
</comment>
<name>A0A0B6A9A9_PRIM2</name>
<keyword evidence="12 15" id="KW-1133">Transmembrane helix</keyword>
<evidence type="ECO:0000256" key="2">
    <source>
        <dbReference type="ARBA" id="ARBA00004651"/>
    </source>
</evidence>
<dbReference type="GeneID" id="93640752"/>
<evidence type="ECO:0000256" key="1">
    <source>
        <dbReference type="ARBA" id="ARBA00000085"/>
    </source>
</evidence>
<keyword evidence="11" id="KW-0749">Sporulation</keyword>
<dbReference type="InterPro" id="IPR035965">
    <property type="entry name" value="PAS-like_dom_sf"/>
</dbReference>
<proteinExistence type="predicted"/>
<dbReference type="SUPFAM" id="SSF158472">
    <property type="entry name" value="HAMP domain-like"/>
    <property type="match status" value="1"/>
</dbReference>
<sequence>MKWFKSHTFWKIFTINVLLICTVLTLMFIVSRVMLPNISQDQYRQVTDKTVKRMKEQINVVIKDIWSLGDEVQQDPIFLSDDEQEIDKELQKIVNISPYIDSGTIFNVKGYVEHYYPNDLKNMKHVNLSKRKYFQEALRTKKIYLSDVVSADTKHYIVVMAIPILDGQQNVKKVVNLALRIEENKSFQSIFQTFDIGENGYTFIVDRNGRIISHPEKQRIGENAKKNEIVQKTMNHKSGYQRVVNTEGKYFFASFEYIPVLDWGIVAELPVEDIYRPYKMFEKTLWIVSGVTILLLSFFTALYARQIVNPIHKLYELAGQVARGNFNQKIPEREIERGEIGILSKQFNEMISYIRHSKANLQQKENQLEEQKTFLRQVIDINPSYIYAINQKREFILVNESFAMLLGEKSDDLIGQSIDKYQFNLQSDLLYKGAFSNCTQKGTVLEEQFKDSKGNRRWVETAKLPIMNEKQEVIQMLCVSTDITERKKAEEKLRTSEKLAVVGELAAGVAHEIKNPLTSLKGFVHLLKEQNPKDALYIDIMETELERMNGIVEEFLMLGKPQVMNVEPLNMQALVQEVCLLLEPEAVEKKVAFIFERDDQLPQVYGDKNQLKQVFINIIKNSIEAMPEGGGIHITIKAKENHLWLQLADEGQGIPPERLMKIGEPFYSTKEKGTGLGLMVSYRIIKAHRAQMTFSSQLNQGTSVDILFPIIKR</sequence>
<dbReference type="PROSITE" id="PS50109">
    <property type="entry name" value="HIS_KIN"/>
    <property type="match status" value="1"/>
</dbReference>
<dbReference type="RefSeq" id="WP_034654799.1">
    <property type="nucleotide sequence ID" value="NZ_BCVB01000013.1"/>
</dbReference>
<evidence type="ECO:0000256" key="10">
    <source>
        <dbReference type="ARBA" id="ARBA00022840"/>
    </source>
</evidence>
<dbReference type="Pfam" id="PF02518">
    <property type="entry name" value="HATPase_c"/>
    <property type="match status" value="1"/>
</dbReference>
<dbReference type="SMART" id="SM00304">
    <property type="entry name" value="HAMP"/>
    <property type="match status" value="1"/>
</dbReference>
<reference evidence="16 17" key="1">
    <citation type="journal article" date="2015" name="Genome Announc.">
        <title>Complete genome sequences for 35 biothreat assay-relevant bacillus species.</title>
        <authorList>
            <person name="Johnson S.L."/>
            <person name="Daligault H.E."/>
            <person name="Davenport K.W."/>
            <person name="Jaissle J."/>
            <person name="Frey K.G."/>
            <person name="Ladner J.T."/>
            <person name="Broomall S.M."/>
            <person name="Bishop-Lilly K.A."/>
            <person name="Bruce D.C."/>
            <person name="Gibbons H.S."/>
            <person name="Coyne S.R."/>
            <person name="Lo C.C."/>
            <person name="Meincke L."/>
            <person name="Munk A.C."/>
            <person name="Koroleva G.I."/>
            <person name="Rosenzweig C.N."/>
            <person name="Palacios G.F."/>
            <person name="Redden C.L."/>
            <person name="Minogue T.D."/>
            <person name="Chain P.S."/>
        </authorList>
    </citation>
    <scope>NUCLEOTIDE SEQUENCE [LARGE SCALE GENOMIC DNA]</scope>
    <source>
        <strain evidence="17">ATCC 14581 / DSM 32 / JCM 2506 / NBRC 15308 / NCIMB 9376 / NCTC 10342 / NRRL B-14308 / VKM B-512</strain>
    </source>
</reference>
<evidence type="ECO:0000313" key="17">
    <source>
        <dbReference type="Proteomes" id="UP000031829"/>
    </source>
</evidence>
<dbReference type="InterPro" id="IPR004358">
    <property type="entry name" value="Sig_transdc_His_kin-like_C"/>
</dbReference>
<evidence type="ECO:0000256" key="13">
    <source>
        <dbReference type="ARBA" id="ARBA00023012"/>
    </source>
</evidence>
<keyword evidence="7 15" id="KW-0812">Transmembrane</keyword>
<dbReference type="GO" id="GO:0005886">
    <property type="term" value="C:plasma membrane"/>
    <property type="evidence" value="ECO:0007669"/>
    <property type="project" value="UniProtKB-SubCell"/>
</dbReference>